<feature type="domain" description="EamA" evidence="7">
    <location>
        <begin position="5"/>
        <end position="116"/>
    </location>
</feature>
<feature type="transmembrane region" description="Helical" evidence="6">
    <location>
        <begin position="63"/>
        <end position="88"/>
    </location>
</feature>
<evidence type="ECO:0000313" key="9">
    <source>
        <dbReference type="Proteomes" id="UP001367508"/>
    </source>
</evidence>
<evidence type="ECO:0000256" key="3">
    <source>
        <dbReference type="ARBA" id="ARBA00022692"/>
    </source>
</evidence>
<protein>
    <recommendedName>
        <fullName evidence="6">WAT1-related protein</fullName>
    </recommendedName>
</protein>
<name>A0AAN9MY57_CANGL</name>
<dbReference type="Proteomes" id="UP001367508">
    <property type="component" value="Unassembled WGS sequence"/>
</dbReference>
<dbReference type="GO" id="GO:0016020">
    <property type="term" value="C:membrane"/>
    <property type="evidence" value="ECO:0007669"/>
    <property type="project" value="UniProtKB-SubCell"/>
</dbReference>
<evidence type="ECO:0000256" key="2">
    <source>
        <dbReference type="ARBA" id="ARBA00007635"/>
    </source>
</evidence>
<evidence type="ECO:0000313" key="8">
    <source>
        <dbReference type="EMBL" id="KAK7363205.1"/>
    </source>
</evidence>
<evidence type="ECO:0000256" key="6">
    <source>
        <dbReference type="RuleBase" id="RU363077"/>
    </source>
</evidence>
<comment type="caution">
    <text evidence="8">The sequence shown here is derived from an EMBL/GenBank/DDBJ whole genome shotgun (WGS) entry which is preliminary data.</text>
</comment>
<feature type="domain" description="EamA" evidence="7">
    <location>
        <begin position="155"/>
        <end position="293"/>
    </location>
</feature>
<dbReference type="SUPFAM" id="SSF103481">
    <property type="entry name" value="Multidrug resistance efflux transporter EmrE"/>
    <property type="match status" value="2"/>
</dbReference>
<accession>A0AAN9MY57</accession>
<dbReference type="PANTHER" id="PTHR31218">
    <property type="entry name" value="WAT1-RELATED PROTEIN"/>
    <property type="match status" value="1"/>
</dbReference>
<keyword evidence="3 6" id="KW-0812">Transmembrane</keyword>
<dbReference type="InterPro" id="IPR030184">
    <property type="entry name" value="WAT1-related"/>
</dbReference>
<organism evidence="8 9">
    <name type="scientific">Canavalia gladiata</name>
    <name type="common">Sword bean</name>
    <name type="synonym">Dolichos gladiatus</name>
    <dbReference type="NCBI Taxonomy" id="3824"/>
    <lineage>
        <taxon>Eukaryota</taxon>
        <taxon>Viridiplantae</taxon>
        <taxon>Streptophyta</taxon>
        <taxon>Embryophyta</taxon>
        <taxon>Tracheophyta</taxon>
        <taxon>Spermatophyta</taxon>
        <taxon>Magnoliopsida</taxon>
        <taxon>eudicotyledons</taxon>
        <taxon>Gunneridae</taxon>
        <taxon>Pentapetalae</taxon>
        <taxon>rosids</taxon>
        <taxon>fabids</taxon>
        <taxon>Fabales</taxon>
        <taxon>Fabaceae</taxon>
        <taxon>Papilionoideae</taxon>
        <taxon>50 kb inversion clade</taxon>
        <taxon>NPAAA clade</taxon>
        <taxon>indigoferoid/millettioid clade</taxon>
        <taxon>Phaseoleae</taxon>
        <taxon>Canavalia</taxon>
    </lineage>
</organism>
<evidence type="ECO:0000256" key="1">
    <source>
        <dbReference type="ARBA" id="ARBA00004141"/>
    </source>
</evidence>
<comment type="subcellular location">
    <subcellularLocation>
        <location evidence="1 6">Membrane</location>
        <topology evidence="1 6">Multi-pass membrane protein</topology>
    </subcellularLocation>
</comment>
<reference evidence="8 9" key="1">
    <citation type="submission" date="2024-01" db="EMBL/GenBank/DDBJ databases">
        <title>The genomes of 5 underutilized Papilionoideae crops provide insights into root nodulation and disease resistanc.</title>
        <authorList>
            <person name="Jiang F."/>
        </authorList>
    </citation>
    <scope>NUCLEOTIDE SEQUENCE [LARGE SCALE GENOMIC DNA]</scope>
    <source>
        <strain evidence="8">LVBAO_FW01</strain>
        <tissue evidence="8">Leaves</tissue>
    </source>
</reference>
<feature type="transmembrane region" description="Helical" evidence="6">
    <location>
        <begin position="249"/>
        <end position="268"/>
    </location>
</feature>
<evidence type="ECO:0000256" key="5">
    <source>
        <dbReference type="ARBA" id="ARBA00023136"/>
    </source>
</evidence>
<feature type="transmembrane region" description="Helical" evidence="6">
    <location>
        <begin position="100"/>
        <end position="118"/>
    </location>
</feature>
<feature type="transmembrane region" description="Helical" evidence="6">
    <location>
        <begin position="37"/>
        <end position="57"/>
    </location>
</feature>
<evidence type="ECO:0000259" key="7">
    <source>
        <dbReference type="Pfam" id="PF00892"/>
    </source>
</evidence>
<keyword evidence="9" id="KW-1185">Reference proteome</keyword>
<dbReference type="InterPro" id="IPR037185">
    <property type="entry name" value="EmrE-like"/>
</dbReference>
<feature type="transmembrane region" description="Helical" evidence="6">
    <location>
        <begin position="224"/>
        <end position="242"/>
    </location>
</feature>
<proteinExistence type="inferred from homology"/>
<dbReference type="AlphaFoldDB" id="A0AAN9MY57"/>
<feature type="transmembrane region" description="Helical" evidence="6">
    <location>
        <begin position="154"/>
        <end position="173"/>
    </location>
</feature>
<evidence type="ECO:0000256" key="4">
    <source>
        <dbReference type="ARBA" id="ARBA00022989"/>
    </source>
</evidence>
<keyword evidence="4 6" id="KW-1133">Transmembrane helix</keyword>
<dbReference type="Pfam" id="PF00892">
    <property type="entry name" value="EamA"/>
    <property type="match status" value="2"/>
</dbReference>
<dbReference type="InterPro" id="IPR000620">
    <property type="entry name" value="EamA_dom"/>
</dbReference>
<keyword evidence="5 6" id="KW-0472">Membrane</keyword>
<sequence length="349" mass="38374">MSMRVATAYRLIFASASTVPIALIFNRNTRPKITRRVLFLAFICGMLGGSLFLNLYLEALALTSATFMLAMVNLIPAITFIMAVSFGIEKLNLRALGGRAKVIGTIVGLGGAMLMIFFKGVEIHIWSSKINLMSPHHNQNGHVASHHTDFRSKLFGVPCAIASSCCFSLWFIVQAKMNAEYPNPHSSAALMNTMGAIQATVFALCVDRDWNQWKLGYDIRLLTVAYAGIVASGIAVVMIAWCIKKRGPIFASVFNPLQLLLVAVAAYLMLNEKLYLGSVLGAVMIVCGLYMVLWGQAKEMKKKSPLVPLQNIREFENVEVVTSTTVDHNKCVQSHQIQTDTTKNVANDH</sequence>
<gene>
    <name evidence="8" type="ORF">VNO77_05337</name>
</gene>
<dbReference type="GO" id="GO:0022857">
    <property type="term" value="F:transmembrane transporter activity"/>
    <property type="evidence" value="ECO:0007669"/>
    <property type="project" value="InterPro"/>
</dbReference>
<feature type="transmembrane region" description="Helical" evidence="6">
    <location>
        <begin position="274"/>
        <end position="293"/>
    </location>
</feature>
<dbReference type="EMBL" id="JAYMYQ010000001">
    <property type="protein sequence ID" value="KAK7363205.1"/>
    <property type="molecule type" value="Genomic_DNA"/>
</dbReference>
<comment type="similarity">
    <text evidence="2 6">Belongs to the drug/metabolite transporter (DMT) superfamily. Plant drug/metabolite exporter (P-DME) (TC 2.A.7.4) family.</text>
</comment>
<feature type="transmembrane region" description="Helical" evidence="6">
    <location>
        <begin position="185"/>
        <end position="204"/>
    </location>
</feature>